<evidence type="ECO:0000256" key="10">
    <source>
        <dbReference type="ARBA" id="ARBA00022989"/>
    </source>
</evidence>
<dbReference type="GO" id="GO:0008360">
    <property type="term" value="P:regulation of cell shape"/>
    <property type="evidence" value="ECO:0007669"/>
    <property type="project" value="UniProtKB-KW"/>
</dbReference>
<dbReference type="InterPro" id="IPR013437">
    <property type="entry name" value="FtsW"/>
</dbReference>
<keyword evidence="6" id="KW-0808">Transferase</keyword>
<evidence type="ECO:0000256" key="18">
    <source>
        <dbReference type="ARBA" id="ARBA00041418"/>
    </source>
</evidence>
<dbReference type="PATRIC" id="fig|1618480.3.peg.310"/>
<dbReference type="Proteomes" id="UP000034344">
    <property type="component" value="Unassembled WGS sequence"/>
</dbReference>
<dbReference type="GO" id="GO:0015648">
    <property type="term" value="F:lipid-linked peptidoglycan transporter activity"/>
    <property type="evidence" value="ECO:0007669"/>
    <property type="project" value="TreeGrafter"/>
</dbReference>
<feature type="transmembrane region" description="Helical" evidence="21">
    <location>
        <begin position="303"/>
        <end position="324"/>
    </location>
</feature>
<evidence type="ECO:0000256" key="6">
    <source>
        <dbReference type="ARBA" id="ARBA00022679"/>
    </source>
</evidence>
<feature type="transmembrane region" description="Helical" evidence="21">
    <location>
        <begin position="336"/>
        <end position="357"/>
    </location>
</feature>
<reference evidence="22 23" key="1">
    <citation type="journal article" date="2015" name="Nature">
        <title>rRNA introns, odd ribosomes, and small enigmatic genomes across a large radiation of phyla.</title>
        <authorList>
            <person name="Brown C.T."/>
            <person name="Hug L.A."/>
            <person name="Thomas B.C."/>
            <person name="Sharon I."/>
            <person name="Castelle C.J."/>
            <person name="Singh A."/>
            <person name="Wilkins M.J."/>
            <person name="Williams K.H."/>
            <person name="Banfield J.F."/>
        </authorList>
    </citation>
    <scope>NUCLEOTIDE SEQUENCE [LARGE SCALE GENOMIC DNA]</scope>
</reference>
<evidence type="ECO:0000256" key="1">
    <source>
        <dbReference type="ARBA" id="ARBA00004651"/>
    </source>
</evidence>
<evidence type="ECO:0000256" key="5">
    <source>
        <dbReference type="ARBA" id="ARBA00022676"/>
    </source>
</evidence>
<feature type="transmembrane region" description="Helical" evidence="21">
    <location>
        <begin position="163"/>
        <end position="178"/>
    </location>
</feature>
<comment type="catalytic activity">
    <reaction evidence="20">
        <text>[GlcNAc-(1-&gt;4)-Mur2Ac(oyl-L-Ala-gamma-D-Glu-L-Lys-D-Ala-D-Ala)](n)-di-trans,octa-cis-undecaprenyl diphosphate + beta-D-GlcNAc-(1-&gt;4)-Mur2Ac(oyl-L-Ala-gamma-D-Glu-L-Lys-D-Ala-D-Ala)-di-trans,octa-cis-undecaprenyl diphosphate = [GlcNAc-(1-&gt;4)-Mur2Ac(oyl-L-Ala-gamma-D-Glu-L-Lys-D-Ala-D-Ala)](n+1)-di-trans,octa-cis-undecaprenyl diphosphate + di-trans,octa-cis-undecaprenyl diphosphate + H(+)</text>
        <dbReference type="Rhea" id="RHEA:23708"/>
        <dbReference type="Rhea" id="RHEA-COMP:9602"/>
        <dbReference type="Rhea" id="RHEA-COMP:9603"/>
        <dbReference type="ChEBI" id="CHEBI:15378"/>
        <dbReference type="ChEBI" id="CHEBI:58405"/>
        <dbReference type="ChEBI" id="CHEBI:60033"/>
        <dbReference type="ChEBI" id="CHEBI:78435"/>
        <dbReference type="EC" id="2.4.99.28"/>
    </reaction>
</comment>
<evidence type="ECO:0000256" key="16">
    <source>
        <dbReference type="ARBA" id="ARBA00038053"/>
    </source>
</evidence>
<feature type="transmembrane region" description="Helical" evidence="21">
    <location>
        <begin position="141"/>
        <end position="157"/>
    </location>
</feature>
<evidence type="ECO:0000256" key="21">
    <source>
        <dbReference type="SAM" id="Phobius"/>
    </source>
</evidence>
<feature type="transmembrane region" description="Helical" evidence="21">
    <location>
        <begin position="115"/>
        <end position="134"/>
    </location>
</feature>
<comment type="caution">
    <text evidence="22">The sequence shown here is derived from an EMBL/GenBank/DDBJ whole genome shotgun (WGS) entry which is preliminary data.</text>
</comment>
<dbReference type="InterPro" id="IPR001182">
    <property type="entry name" value="FtsW/RodA"/>
</dbReference>
<evidence type="ECO:0000256" key="7">
    <source>
        <dbReference type="ARBA" id="ARBA00022692"/>
    </source>
</evidence>
<feature type="transmembrane region" description="Helical" evidence="21">
    <location>
        <begin position="185"/>
        <end position="203"/>
    </location>
</feature>
<proteinExistence type="inferred from homology"/>
<dbReference type="GO" id="GO:0005886">
    <property type="term" value="C:plasma membrane"/>
    <property type="evidence" value="ECO:0007669"/>
    <property type="project" value="UniProtKB-SubCell"/>
</dbReference>
<feature type="transmembrane region" description="Helical" evidence="21">
    <location>
        <begin position="262"/>
        <end position="283"/>
    </location>
</feature>
<evidence type="ECO:0000256" key="4">
    <source>
        <dbReference type="ARBA" id="ARBA00022618"/>
    </source>
</evidence>
<protein>
    <recommendedName>
        <fullName evidence="17">Probable peptidoglycan glycosyltransferase FtsW</fullName>
        <ecNumber evidence="19">2.4.99.28</ecNumber>
    </recommendedName>
    <alternativeName>
        <fullName evidence="18">Cell division protein FtsW</fullName>
    </alternativeName>
    <alternativeName>
        <fullName evidence="15">Cell wall polymerase</fullName>
    </alternativeName>
    <alternativeName>
        <fullName evidence="14">Peptidoglycan polymerase</fullName>
    </alternativeName>
</protein>
<dbReference type="GO" id="GO:0071555">
    <property type="term" value="P:cell wall organization"/>
    <property type="evidence" value="ECO:0007669"/>
    <property type="project" value="UniProtKB-KW"/>
</dbReference>
<comment type="pathway">
    <text evidence="2">Cell wall biogenesis; peptidoglycan biosynthesis.</text>
</comment>
<feature type="transmembrane region" description="Helical" evidence="21">
    <location>
        <begin position="74"/>
        <end position="95"/>
    </location>
</feature>
<keyword evidence="12" id="KW-0131">Cell cycle</keyword>
<dbReference type="Pfam" id="PF01098">
    <property type="entry name" value="FTSW_RODA_SPOVE"/>
    <property type="match status" value="1"/>
</dbReference>
<dbReference type="GO" id="GO:0051301">
    <property type="term" value="P:cell division"/>
    <property type="evidence" value="ECO:0007669"/>
    <property type="project" value="UniProtKB-KW"/>
</dbReference>
<keyword evidence="10 21" id="KW-1133">Transmembrane helix</keyword>
<dbReference type="STRING" id="1618480.US11_C0003G0066"/>
<keyword evidence="13" id="KW-0961">Cell wall biogenesis/degradation</keyword>
<dbReference type="EC" id="2.4.99.28" evidence="19"/>
<comment type="subcellular location">
    <subcellularLocation>
        <location evidence="1">Cell membrane</location>
        <topology evidence="1">Multi-pass membrane protein</topology>
    </subcellularLocation>
</comment>
<evidence type="ECO:0000256" key="9">
    <source>
        <dbReference type="ARBA" id="ARBA00022984"/>
    </source>
</evidence>
<dbReference type="GO" id="GO:0032153">
    <property type="term" value="C:cell division site"/>
    <property type="evidence" value="ECO:0007669"/>
    <property type="project" value="TreeGrafter"/>
</dbReference>
<evidence type="ECO:0000313" key="23">
    <source>
        <dbReference type="Proteomes" id="UP000034344"/>
    </source>
</evidence>
<dbReference type="NCBIfam" id="TIGR02614">
    <property type="entry name" value="ftsW"/>
    <property type="match status" value="1"/>
</dbReference>
<evidence type="ECO:0000256" key="19">
    <source>
        <dbReference type="ARBA" id="ARBA00044770"/>
    </source>
</evidence>
<evidence type="ECO:0000256" key="17">
    <source>
        <dbReference type="ARBA" id="ARBA00041185"/>
    </source>
</evidence>
<sequence>MISRILIRNKYFLHLFTLPILLSLIGLFFIFESSSIRSFNEVGNSFYYLKLQIIWLCLGVVSMFIISNFDYHKWYYFAFFAMLVTMVLLVVVLIPGVGYKAGGARRWIDFGPVNVQPTELAKFSVIIYLSSWFLHKERKRFYSFLALLALLMFLIMMQPDMGTAIVVFFLSIIIYFLAGMNIINILLLLPVALIVFISLIKLSPYRFNRLLAFFDPSKDPLGISYHLNQILVSLSNGGIFGKGFGASRQKYLFLPEAHTDSIFAIIGEEVGFVGSFLIIALFIYLSYKMFRLVENAPDKFGKLLAGGIFAFFNLQILINLAGMVNLLPLTGIPMPFISYGGSNLLVSFVCLGILLNIEKKIAKVK</sequence>
<evidence type="ECO:0000256" key="12">
    <source>
        <dbReference type="ARBA" id="ARBA00023306"/>
    </source>
</evidence>
<keyword evidence="3" id="KW-1003">Cell membrane</keyword>
<dbReference type="EMBL" id="LBRS01000003">
    <property type="protein sequence ID" value="KKQ01923.1"/>
    <property type="molecule type" value="Genomic_DNA"/>
</dbReference>
<keyword evidence="7 21" id="KW-0812">Transmembrane</keyword>
<comment type="similarity">
    <text evidence="16">Belongs to the SEDS family. FtsW subfamily.</text>
</comment>
<gene>
    <name evidence="22" type="ORF">US11_C0003G0066</name>
</gene>
<evidence type="ECO:0000256" key="20">
    <source>
        <dbReference type="ARBA" id="ARBA00049902"/>
    </source>
</evidence>
<evidence type="ECO:0000256" key="11">
    <source>
        <dbReference type="ARBA" id="ARBA00023136"/>
    </source>
</evidence>
<dbReference type="GO" id="GO:0008955">
    <property type="term" value="F:peptidoglycan glycosyltransferase activity"/>
    <property type="evidence" value="ECO:0007669"/>
    <property type="project" value="UniProtKB-EC"/>
</dbReference>
<evidence type="ECO:0000256" key="2">
    <source>
        <dbReference type="ARBA" id="ARBA00004752"/>
    </source>
</evidence>
<keyword evidence="11 21" id="KW-0472">Membrane</keyword>
<keyword evidence="5" id="KW-0328">Glycosyltransferase</keyword>
<accession>A0A0G0E4W1</accession>
<organism evidence="22 23">
    <name type="scientific">Candidatus Roizmanbacteria bacterium GW2011_GWA2_36_23</name>
    <dbReference type="NCBI Taxonomy" id="1618480"/>
    <lineage>
        <taxon>Bacteria</taxon>
        <taxon>Candidatus Roizmaniibacteriota</taxon>
    </lineage>
</organism>
<evidence type="ECO:0000256" key="15">
    <source>
        <dbReference type="ARBA" id="ARBA00033270"/>
    </source>
</evidence>
<keyword evidence="9" id="KW-0573">Peptidoglycan synthesis</keyword>
<feature type="transmembrane region" description="Helical" evidence="21">
    <location>
        <begin position="46"/>
        <end position="67"/>
    </location>
</feature>
<evidence type="ECO:0000256" key="8">
    <source>
        <dbReference type="ARBA" id="ARBA00022960"/>
    </source>
</evidence>
<keyword evidence="4" id="KW-0132">Cell division</keyword>
<keyword evidence="8" id="KW-0133">Cell shape</keyword>
<dbReference type="GO" id="GO:0009252">
    <property type="term" value="P:peptidoglycan biosynthetic process"/>
    <property type="evidence" value="ECO:0007669"/>
    <property type="project" value="UniProtKB-KW"/>
</dbReference>
<evidence type="ECO:0000256" key="3">
    <source>
        <dbReference type="ARBA" id="ARBA00022475"/>
    </source>
</evidence>
<dbReference type="PANTHER" id="PTHR30474:SF2">
    <property type="entry name" value="PEPTIDOGLYCAN GLYCOSYLTRANSFERASE FTSW-RELATED"/>
    <property type="match status" value="1"/>
</dbReference>
<evidence type="ECO:0000313" key="22">
    <source>
        <dbReference type="EMBL" id="KKQ01923.1"/>
    </source>
</evidence>
<name>A0A0G0E4W1_9BACT</name>
<feature type="transmembrane region" description="Helical" evidence="21">
    <location>
        <begin position="12"/>
        <end position="31"/>
    </location>
</feature>
<dbReference type="PANTHER" id="PTHR30474">
    <property type="entry name" value="CELL CYCLE PROTEIN"/>
    <property type="match status" value="1"/>
</dbReference>
<evidence type="ECO:0000256" key="14">
    <source>
        <dbReference type="ARBA" id="ARBA00032370"/>
    </source>
</evidence>
<evidence type="ECO:0000256" key="13">
    <source>
        <dbReference type="ARBA" id="ARBA00023316"/>
    </source>
</evidence>
<dbReference type="AlphaFoldDB" id="A0A0G0E4W1"/>